<comment type="caution">
    <text evidence="2">The sequence shown here is derived from an EMBL/GenBank/DDBJ whole genome shotgun (WGS) entry which is preliminary data.</text>
</comment>
<organism evidence="2 3">
    <name type="scientific">Thelonectria olida</name>
    <dbReference type="NCBI Taxonomy" id="1576542"/>
    <lineage>
        <taxon>Eukaryota</taxon>
        <taxon>Fungi</taxon>
        <taxon>Dikarya</taxon>
        <taxon>Ascomycota</taxon>
        <taxon>Pezizomycotina</taxon>
        <taxon>Sordariomycetes</taxon>
        <taxon>Hypocreomycetidae</taxon>
        <taxon>Hypocreales</taxon>
        <taxon>Nectriaceae</taxon>
        <taxon>Thelonectria</taxon>
    </lineage>
</organism>
<gene>
    <name evidence="2" type="ORF">B0T10DRAFT_457402</name>
</gene>
<sequence>MVLDLHHIHQDASPPSQPRQTFGPPGRVSDPFGVRPSRRARDRKRVGLCRQGLSDERGVDRPWPLATLPPVFLDGCFASTLILPLGDMRWMCHSAVSRLHLYFDGFLVLNCRLCLYFYDYLILSRKLYLYFDDFLVLYFDDFLVLYFYDSLILSRKLYLYFDDFLVLNCRLRLYFDDSPVLNCGLDLFLLQPPPSNNSIIATAIVLNRKLRRSSHDSLVLNLALIQQGSPYFDDSLVLDLAFI</sequence>
<dbReference type="Proteomes" id="UP000777438">
    <property type="component" value="Unassembled WGS sequence"/>
</dbReference>
<reference evidence="2 3" key="1">
    <citation type="journal article" date="2021" name="Nat. Commun.">
        <title>Genetic determinants of endophytism in the Arabidopsis root mycobiome.</title>
        <authorList>
            <person name="Mesny F."/>
            <person name="Miyauchi S."/>
            <person name="Thiergart T."/>
            <person name="Pickel B."/>
            <person name="Atanasova L."/>
            <person name="Karlsson M."/>
            <person name="Huettel B."/>
            <person name="Barry K.W."/>
            <person name="Haridas S."/>
            <person name="Chen C."/>
            <person name="Bauer D."/>
            <person name="Andreopoulos W."/>
            <person name="Pangilinan J."/>
            <person name="LaButti K."/>
            <person name="Riley R."/>
            <person name="Lipzen A."/>
            <person name="Clum A."/>
            <person name="Drula E."/>
            <person name="Henrissat B."/>
            <person name="Kohler A."/>
            <person name="Grigoriev I.V."/>
            <person name="Martin F.M."/>
            <person name="Hacquard S."/>
        </authorList>
    </citation>
    <scope>NUCLEOTIDE SEQUENCE [LARGE SCALE GENOMIC DNA]</scope>
    <source>
        <strain evidence="2 3">MPI-CAGE-CH-0241</strain>
    </source>
</reference>
<evidence type="ECO:0000313" key="2">
    <source>
        <dbReference type="EMBL" id="KAH6893296.1"/>
    </source>
</evidence>
<accession>A0A9P9AUX3</accession>
<proteinExistence type="predicted"/>
<name>A0A9P9AUX3_9HYPO</name>
<evidence type="ECO:0000256" key="1">
    <source>
        <dbReference type="SAM" id="MobiDB-lite"/>
    </source>
</evidence>
<keyword evidence="3" id="KW-1185">Reference proteome</keyword>
<dbReference type="EMBL" id="JAGPYM010000006">
    <property type="protein sequence ID" value="KAH6893296.1"/>
    <property type="molecule type" value="Genomic_DNA"/>
</dbReference>
<protein>
    <submittedName>
        <fullName evidence="2">Uncharacterized protein</fullName>
    </submittedName>
</protein>
<dbReference type="AlphaFoldDB" id="A0A9P9AUX3"/>
<feature type="region of interest" description="Disordered" evidence="1">
    <location>
        <begin position="8"/>
        <end position="44"/>
    </location>
</feature>
<evidence type="ECO:0000313" key="3">
    <source>
        <dbReference type="Proteomes" id="UP000777438"/>
    </source>
</evidence>